<evidence type="ECO:0000313" key="7">
    <source>
        <dbReference type="Proteomes" id="UP001596266"/>
    </source>
</evidence>
<keyword evidence="7" id="KW-1185">Reference proteome</keyword>
<keyword evidence="2" id="KW-0479">Metal-binding</keyword>
<dbReference type="InterPro" id="IPR052919">
    <property type="entry name" value="TA_system_RNase"/>
</dbReference>
<dbReference type="SUPFAM" id="SSF88723">
    <property type="entry name" value="PIN domain-like"/>
    <property type="match status" value="1"/>
</dbReference>
<dbReference type="PANTHER" id="PTHR36173">
    <property type="entry name" value="RIBONUCLEASE VAPC16-RELATED"/>
    <property type="match status" value="1"/>
</dbReference>
<evidence type="ECO:0000256" key="3">
    <source>
        <dbReference type="ARBA" id="ARBA00022801"/>
    </source>
</evidence>
<dbReference type="EMBL" id="JBHSUA010000018">
    <property type="protein sequence ID" value="MFC6397111.1"/>
    <property type="molecule type" value="Genomic_DNA"/>
</dbReference>
<reference evidence="7" key="1">
    <citation type="journal article" date="2019" name="Int. J. Syst. Evol. Microbiol.">
        <title>The Global Catalogue of Microorganisms (GCM) 10K type strain sequencing project: providing services to taxonomists for standard genome sequencing and annotation.</title>
        <authorList>
            <consortium name="The Broad Institute Genomics Platform"/>
            <consortium name="The Broad Institute Genome Sequencing Center for Infectious Disease"/>
            <person name="Wu L."/>
            <person name="Ma J."/>
        </authorList>
    </citation>
    <scope>NUCLEOTIDE SEQUENCE [LARGE SCALE GENOMIC DNA]</scope>
    <source>
        <strain evidence="7">CGMCC 1.15277</strain>
    </source>
</reference>
<organism evidence="6 7">
    <name type="scientific">Luteococcus sanguinis</name>
    <dbReference type="NCBI Taxonomy" id="174038"/>
    <lineage>
        <taxon>Bacteria</taxon>
        <taxon>Bacillati</taxon>
        <taxon>Actinomycetota</taxon>
        <taxon>Actinomycetes</taxon>
        <taxon>Propionibacteriales</taxon>
        <taxon>Propionibacteriaceae</taxon>
        <taxon>Luteococcus</taxon>
    </lineage>
</organism>
<sequence>MPNSSDLLLDTHVLVWLLEDSERLGPTARRLITGGGSVRYSAASVWELVLKQRRGRFVIGPGLVEGIQMAGVQELPVTAVHSLHAASVELPHNDPFDALIIAQAQAESLTLVTADRLVLSSGACALVDARR</sequence>
<dbReference type="InterPro" id="IPR041705">
    <property type="entry name" value="PIN_Sll0205"/>
</dbReference>
<dbReference type="InterPro" id="IPR029060">
    <property type="entry name" value="PIN-like_dom_sf"/>
</dbReference>
<comment type="caution">
    <text evidence="6">The sequence shown here is derived from an EMBL/GenBank/DDBJ whole genome shotgun (WGS) entry which is preliminary data.</text>
</comment>
<evidence type="ECO:0000256" key="2">
    <source>
        <dbReference type="ARBA" id="ARBA00022723"/>
    </source>
</evidence>
<dbReference type="RefSeq" id="WP_343884696.1">
    <property type="nucleotide sequence ID" value="NZ_BAAAKI010000003.1"/>
</dbReference>
<accession>A0ABW1X1A9</accession>
<dbReference type="Pfam" id="PF01850">
    <property type="entry name" value="PIN"/>
    <property type="match status" value="1"/>
</dbReference>
<dbReference type="Proteomes" id="UP001596266">
    <property type="component" value="Unassembled WGS sequence"/>
</dbReference>
<evidence type="ECO:0000256" key="1">
    <source>
        <dbReference type="ARBA" id="ARBA00022722"/>
    </source>
</evidence>
<keyword evidence="4" id="KW-0460">Magnesium</keyword>
<keyword evidence="3" id="KW-0378">Hydrolase</keyword>
<dbReference type="PANTHER" id="PTHR36173:SF2">
    <property type="entry name" value="RIBONUCLEASE VAPC16"/>
    <property type="match status" value="1"/>
</dbReference>
<proteinExistence type="predicted"/>
<feature type="domain" description="PIN" evidence="5">
    <location>
        <begin position="8"/>
        <end position="116"/>
    </location>
</feature>
<dbReference type="Gene3D" id="3.40.50.1010">
    <property type="entry name" value="5'-nuclease"/>
    <property type="match status" value="1"/>
</dbReference>
<dbReference type="InterPro" id="IPR002716">
    <property type="entry name" value="PIN_dom"/>
</dbReference>
<name>A0ABW1X1A9_9ACTN</name>
<evidence type="ECO:0000259" key="5">
    <source>
        <dbReference type="Pfam" id="PF01850"/>
    </source>
</evidence>
<dbReference type="CDD" id="cd09872">
    <property type="entry name" value="PIN_Sll0205-like"/>
    <property type="match status" value="1"/>
</dbReference>
<keyword evidence="1" id="KW-0540">Nuclease</keyword>
<protein>
    <submittedName>
        <fullName evidence="6">Type II toxin-antitoxin system VapC family toxin</fullName>
    </submittedName>
</protein>
<evidence type="ECO:0000313" key="6">
    <source>
        <dbReference type="EMBL" id="MFC6397111.1"/>
    </source>
</evidence>
<gene>
    <name evidence="6" type="ORF">ACFP57_08990</name>
</gene>
<evidence type="ECO:0000256" key="4">
    <source>
        <dbReference type="ARBA" id="ARBA00022842"/>
    </source>
</evidence>